<reference evidence="1 2" key="1">
    <citation type="submission" date="2019-02" db="EMBL/GenBank/DDBJ databases">
        <title>Sequencing the genomes of 1000 actinobacteria strains.</title>
        <authorList>
            <person name="Klenk H.-P."/>
        </authorList>
    </citation>
    <scope>NUCLEOTIDE SEQUENCE [LARGE SCALE GENOMIC DNA]</scope>
    <source>
        <strain evidence="1 2">DSM 45779</strain>
    </source>
</reference>
<dbReference type="SUPFAM" id="SSF48498">
    <property type="entry name" value="Tetracyclin repressor-like, C-terminal domain"/>
    <property type="match status" value="1"/>
</dbReference>
<dbReference type="AlphaFoldDB" id="A0A4Q7US97"/>
<dbReference type="EMBL" id="SHKL01000001">
    <property type="protein sequence ID" value="RZT84565.1"/>
    <property type="molecule type" value="Genomic_DNA"/>
</dbReference>
<dbReference type="Proteomes" id="UP000291591">
    <property type="component" value="Unassembled WGS sequence"/>
</dbReference>
<organism evidence="1 2">
    <name type="scientific">Pseudonocardia sediminis</name>
    <dbReference type="NCBI Taxonomy" id="1397368"/>
    <lineage>
        <taxon>Bacteria</taxon>
        <taxon>Bacillati</taxon>
        <taxon>Actinomycetota</taxon>
        <taxon>Actinomycetes</taxon>
        <taxon>Pseudonocardiales</taxon>
        <taxon>Pseudonocardiaceae</taxon>
        <taxon>Pseudonocardia</taxon>
    </lineage>
</organism>
<dbReference type="RefSeq" id="WP_130289151.1">
    <property type="nucleotide sequence ID" value="NZ_SHKL01000001.1"/>
</dbReference>
<evidence type="ECO:0000313" key="1">
    <source>
        <dbReference type="EMBL" id="RZT84565.1"/>
    </source>
</evidence>
<name>A0A4Q7US97_PSEST</name>
<evidence type="ECO:0000313" key="2">
    <source>
        <dbReference type="Proteomes" id="UP000291591"/>
    </source>
</evidence>
<keyword evidence="2" id="KW-1185">Reference proteome</keyword>
<sequence length="188" mass="20145">MDGDIGGDVLESVLDAGLQLWSDSGWTAVTLPAACAAAGVPVADLAEDFPDSLDLLCEVFDRSTDERASAVITAMDAAPHDERLRAGMRAFVACIDRDPRHAAVLVEAVGCPELRARRRSSFRGFAALMASQVVGTAAEPRRLQVAAHFCLGGLTEMTLAWLDSETDVDRELVLEHGARMFEVTMTTP</sequence>
<dbReference type="SUPFAM" id="SSF46689">
    <property type="entry name" value="Homeodomain-like"/>
    <property type="match status" value="1"/>
</dbReference>
<dbReference type="InterPro" id="IPR009057">
    <property type="entry name" value="Homeodomain-like_sf"/>
</dbReference>
<accession>A0A4Q7US97</accession>
<dbReference type="Gene3D" id="1.10.357.10">
    <property type="entry name" value="Tetracycline Repressor, domain 2"/>
    <property type="match status" value="1"/>
</dbReference>
<gene>
    <name evidence="1" type="ORF">EV383_1412</name>
</gene>
<comment type="caution">
    <text evidence="1">The sequence shown here is derived from an EMBL/GenBank/DDBJ whole genome shotgun (WGS) entry which is preliminary data.</text>
</comment>
<protein>
    <submittedName>
        <fullName evidence="1">TetR family transcriptional regulator</fullName>
    </submittedName>
</protein>
<dbReference type="OrthoDB" id="3574502at2"/>
<proteinExistence type="predicted"/>
<dbReference type="InterPro" id="IPR036271">
    <property type="entry name" value="Tet_transcr_reg_TetR-rel_C_sf"/>
</dbReference>